<name>A0A4V6ATJ1_COLLU</name>
<dbReference type="EMBL" id="CM014100">
    <property type="protein sequence ID" value="TKS92452.1"/>
    <property type="molecule type" value="Genomic_DNA"/>
</dbReference>
<evidence type="ECO:0000313" key="2">
    <source>
        <dbReference type="EMBL" id="TKS92452.1"/>
    </source>
</evidence>
<evidence type="ECO:0000256" key="1">
    <source>
        <dbReference type="SAM" id="Phobius"/>
    </source>
</evidence>
<evidence type="ECO:0000313" key="3">
    <source>
        <dbReference type="Proteomes" id="UP000298787"/>
    </source>
</evidence>
<organism evidence="2 3">
    <name type="scientific">Collichthys lucidus</name>
    <name type="common">Big head croaker</name>
    <name type="synonym">Sciaena lucida</name>
    <dbReference type="NCBI Taxonomy" id="240159"/>
    <lineage>
        <taxon>Eukaryota</taxon>
        <taxon>Metazoa</taxon>
        <taxon>Chordata</taxon>
        <taxon>Craniata</taxon>
        <taxon>Vertebrata</taxon>
        <taxon>Euteleostomi</taxon>
        <taxon>Actinopterygii</taxon>
        <taxon>Neopterygii</taxon>
        <taxon>Teleostei</taxon>
        <taxon>Neoteleostei</taxon>
        <taxon>Acanthomorphata</taxon>
        <taxon>Eupercaria</taxon>
        <taxon>Sciaenidae</taxon>
        <taxon>Collichthys</taxon>
    </lineage>
</organism>
<accession>A0A4V6ATJ1</accession>
<keyword evidence="1" id="KW-1133">Transmembrane helix</keyword>
<sequence length="190" mass="21047">MDEWSKWADLTVYTCGQRECFISAPGTEEDSSSWTPDIKHGSFNVNSGLFHVRNIRRPGRVYPYLTSIEDPLYGQHKPAVKELLALPKAVVYLLMAALVVVGVAYAIVGHLIKDLAIDIAVHPFAHNAFHMWDQDNVVISLPHAESPQSSPLLLATIPYIPSFFPHLHSPTSHNSMTFSTSPGSNKEISI</sequence>
<reference evidence="2 3" key="1">
    <citation type="submission" date="2019-01" db="EMBL/GenBank/DDBJ databases">
        <title>Genome Assembly of Collichthys lucidus.</title>
        <authorList>
            <person name="Cai M."/>
            <person name="Xiao S."/>
        </authorList>
    </citation>
    <scope>NUCLEOTIDE SEQUENCE [LARGE SCALE GENOMIC DNA]</scope>
    <source>
        <strain evidence="2">JT15FE1705JMU</strain>
        <tissue evidence="2">Muscle</tissue>
    </source>
</reference>
<gene>
    <name evidence="2" type="ORF">D9C73_025346</name>
</gene>
<protein>
    <submittedName>
        <fullName evidence="2">Uncharacterized protein</fullName>
    </submittedName>
</protein>
<dbReference type="STRING" id="240159.A0A4V6ATJ1"/>
<proteinExistence type="predicted"/>
<keyword evidence="3" id="KW-1185">Reference proteome</keyword>
<keyword evidence="1" id="KW-0472">Membrane</keyword>
<keyword evidence="1" id="KW-0812">Transmembrane</keyword>
<feature type="transmembrane region" description="Helical" evidence="1">
    <location>
        <begin position="89"/>
        <end position="108"/>
    </location>
</feature>
<dbReference type="Proteomes" id="UP000298787">
    <property type="component" value="Chromosome 23"/>
</dbReference>
<dbReference type="AlphaFoldDB" id="A0A4V6ATJ1"/>